<dbReference type="AlphaFoldDB" id="A0A0A8ZXU5"/>
<accession>A0A0A8ZXU5</accession>
<organism evidence="1">
    <name type="scientific">Arundo donax</name>
    <name type="common">Giant reed</name>
    <name type="synonym">Donax arundinaceus</name>
    <dbReference type="NCBI Taxonomy" id="35708"/>
    <lineage>
        <taxon>Eukaryota</taxon>
        <taxon>Viridiplantae</taxon>
        <taxon>Streptophyta</taxon>
        <taxon>Embryophyta</taxon>
        <taxon>Tracheophyta</taxon>
        <taxon>Spermatophyta</taxon>
        <taxon>Magnoliopsida</taxon>
        <taxon>Liliopsida</taxon>
        <taxon>Poales</taxon>
        <taxon>Poaceae</taxon>
        <taxon>PACMAD clade</taxon>
        <taxon>Arundinoideae</taxon>
        <taxon>Arundineae</taxon>
        <taxon>Arundo</taxon>
    </lineage>
</organism>
<evidence type="ECO:0000313" key="1">
    <source>
        <dbReference type="EMBL" id="JAD44209.1"/>
    </source>
</evidence>
<sequence>MPSLLPLAVEHAMIKRPSNVPEKMLHCRAVILPRLLQEPAHKVYCKCDIRLRVHQVTKSYHNAAVLCRVHQGTLTVLAQLQPRLHGHCTDIAAGHATPLHKLRSICSLPNTDAFLCLFKPEVVRQ</sequence>
<dbReference type="EMBL" id="GBRH01253686">
    <property type="protein sequence ID" value="JAD44209.1"/>
    <property type="molecule type" value="Transcribed_RNA"/>
</dbReference>
<name>A0A0A8ZXU5_ARUDO</name>
<protein>
    <submittedName>
        <fullName evidence="1">Uncharacterized protein</fullName>
    </submittedName>
</protein>
<reference evidence="1" key="1">
    <citation type="submission" date="2014-09" db="EMBL/GenBank/DDBJ databases">
        <authorList>
            <person name="Magalhaes I.L.F."/>
            <person name="Oliveira U."/>
            <person name="Santos F.R."/>
            <person name="Vidigal T.H.D.A."/>
            <person name="Brescovit A.D."/>
            <person name="Santos A.J."/>
        </authorList>
    </citation>
    <scope>NUCLEOTIDE SEQUENCE</scope>
    <source>
        <tissue evidence="1">Shoot tissue taken approximately 20 cm above the soil surface</tissue>
    </source>
</reference>
<reference evidence="1" key="2">
    <citation type="journal article" date="2015" name="Data Brief">
        <title>Shoot transcriptome of the giant reed, Arundo donax.</title>
        <authorList>
            <person name="Barrero R.A."/>
            <person name="Guerrero F.D."/>
            <person name="Moolhuijzen P."/>
            <person name="Goolsby J.A."/>
            <person name="Tidwell J."/>
            <person name="Bellgard S.E."/>
            <person name="Bellgard M.I."/>
        </authorList>
    </citation>
    <scope>NUCLEOTIDE SEQUENCE</scope>
    <source>
        <tissue evidence="1">Shoot tissue taken approximately 20 cm above the soil surface</tissue>
    </source>
</reference>
<proteinExistence type="predicted"/>